<dbReference type="InterPro" id="IPR019776">
    <property type="entry name" value="Flagellar_basal_body_rod_CS"/>
</dbReference>
<dbReference type="PROSITE" id="PS00588">
    <property type="entry name" value="FLAGELLA_BB_ROD"/>
    <property type="match status" value="1"/>
</dbReference>
<dbReference type="Pfam" id="PF00460">
    <property type="entry name" value="Flg_bb_rod"/>
    <property type="match status" value="1"/>
</dbReference>
<dbReference type="NCBIfam" id="TIGR03506">
    <property type="entry name" value="FlgEFG_subfam"/>
    <property type="match status" value="2"/>
</dbReference>
<evidence type="ECO:0000259" key="11">
    <source>
        <dbReference type="Pfam" id="PF22692"/>
    </source>
</evidence>
<dbReference type="InterPro" id="IPR037925">
    <property type="entry name" value="FlgE/F/G-like"/>
</dbReference>
<evidence type="ECO:0000256" key="3">
    <source>
        <dbReference type="ARBA" id="ARBA00017948"/>
    </source>
</evidence>
<evidence type="ECO:0000256" key="6">
    <source>
        <dbReference type="ARBA" id="ARBA00032912"/>
    </source>
</evidence>
<dbReference type="PANTHER" id="PTHR30435">
    <property type="entry name" value="FLAGELLAR PROTEIN"/>
    <property type="match status" value="1"/>
</dbReference>
<name>A0ABP8VA96_9GAMM</name>
<dbReference type="InterPro" id="IPR001444">
    <property type="entry name" value="Flag_bb_rod_N"/>
</dbReference>
<evidence type="ECO:0000259" key="9">
    <source>
        <dbReference type="Pfam" id="PF00460"/>
    </source>
</evidence>
<evidence type="ECO:0000259" key="10">
    <source>
        <dbReference type="Pfam" id="PF06429"/>
    </source>
</evidence>
<evidence type="ECO:0000256" key="1">
    <source>
        <dbReference type="ARBA" id="ARBA00004117"/>
    </source>
</evidence>
<gene>
    <name evidence="12" type="primary">flgG_2</name>
    <name evidence="12" type="ORF">GCM10023116_41860</name>
</gene>
<keyword evidence="12" id="KW-0969">Cilium</keyword>
<evidence type="ECO:0000256" key="2">
    <source>
        <dbReference type="ARBA" id="ARBA00009677"/>
    </source>
</evidence>
<dbReference type="InterPro" id="IPR012834">
    <property type="entry name" value="FlgG_G_neg"/>
</dbReference>
<dbReference type="SUPFAM" id="SSF117143">
    <property type="entry name" value="Flagellar hook protein flgE"/>
    <property type="match status" value="1"/>
</dbReference>
<accession>A0ABP8VA96</accession>
<evidence type="ECO:0000313" key="12">
    <source>
        <dbReference type="EMBL" id="GAA4651902.1"/>
    </source>
</evidence>
<keyword evidence="13" id="KW-1185">Reference proteome</keyword>
<dbReference type="PANTHER" id="PTHR30435:SF19">
    <property type="entry name" value="FLAGELLAR BASAL-BODY ROD PROTEIN FLGG"/>
    <property type="match status" value="1"/>
</dbReference>
<organism evidence="12 13">
    <name type="scientific">Kistimonas scapharcae</name>
    <dbReference type="NCBI Taxonomy" id="1036133"/>
    <lineage>
        <taxon>Bacteria</taxon>
        <taxon>Pseudomonadati</taxon>
        <taxon>Pseudomonadota</taxon>
        <taxon>Gammaproteobacteria</taxon>
        <taxon>Oceanospirillales</taxon>
        <taxon>Endozoicomonadaceae</taxon>
        <taxon>Kistimonas</taxon>
    </lineage>
</organism>
<dbReference type="Pfam" id="PF06429">
    <property type="entry name" value="Flg_bbr_C"/>
    <property type="match status" value="1"/>
</dbReference>
<keyword evidence="12" id="KW-0966">Cell projection</keyword>
<proteinExistence type="inferred from homology"/>
<feature type="domain" description="Flagellar hook protein FlgE/F/G-like D1" evidence="11">
    <location>
        <begin position="96"/>
        <end position="159"/>
    </location>
</feature>
<evidence type="ECO:0000256" key="4">
    <source>
        <dbReference type="ARBA" id="ARBA00023143"/>
    </source>
</evidence>
<keyword evidence="4 8" id="KW-0975">Bacterial flagellum</keyword>
<comment type="similarity">
    <text evidence="2 8">Belongs to the flagella basal body rod proteins family.</text>
</comment>
<protein>
    <recommendedName>
        <fullName evidence="3 7">Flagellar basal-body rod protein FlgG</fullName>
    </recommendedName>
    <alternativeName>
        <fullName evidence="6 8">Distal rod protein</fullName>
    </alternativeName>
</protein>
<keyword evidence="12" id="KW-0282">Flagellum</keyword>
<dbReference type="EMBL" id="BAABFL010000465">
    <property type="protein sequence ID" value="GAA4651902.1"/>
    <property type="molecule type" value="Genomic_DNA"/>
</dbReference>
<dbReference type="InterPro" id="IPR020013">
    <property type="entry name" value="Flagellar_FlgE/F/G"/>
</dbReference>
<evidence type="ECO:0000313" key="13">
    <source>
        <dbReference type="Proteomes" id="UP001500604"/>
    </source>
</evidence>
<dbReference type="NCBIfam" id="TIGR02488">
    <property type="entry name" value="flgG_G_neg"/>
    <property type="match status" value="1"/>
</dbReference>
<dbReference type="RefSeq" id="WP_345198371.1">
    <property type="nucleotide sequence ID" value="NZ_BAABFL010000465.1"/>
</dbReference>
<evidence type="ECO:0000256" key="5">
    <source>
        <dbReference type="ARBA" id="ARBA00025933"/>
    </source>
</evidence>
<comment type="subunit">
    <text evidence="5 8">The basal body constitutes a major portion of the flagellar organelle and consists of four rings (L,P,S, and M) mounted on a central rod. The rod consists of about 26 subunits of FlgG in the distal portion, and FlgB, FlgC and FlgF are thought to build up the proximal portion of the rod with about 6 subunits each.</text>
</comment>
<reference evidence="13" key="1">
    <citation type="journal article" date="2019" name="Int. J. Syst. Evol. Microbiol.">
        <title>The Global Catalogue of Microorganisms (GCM) 10K type strain sequencing project: providing services to taxonomists for standard genome sequencing and annotation.</title>
        <authorList>
            <consortium name="The Broad Institute Genomics Platform"/>
            <consortium name="The Broad Institute Genome Sequencing Center for Infectious Disease"/>
            <person name="Wu L."/>
            <person name="Ma J."/>
        </authorList>
    </citation>
    <scope>NUCLEOTIDE SEQUENCE [LARGE SCALE GENOMIC DNA]</scope>
    <source>
        <strain evidence="13">JCM 17805</strain>
    </source>
</reference>
<comment type="caution">
    <text evidence="12">The sequence shown here is derived from an EMBL/GenBank/DDBJ whole genome shotgun (WGS) entry which is preliminary data.</text>
</comment>
<dbReference type="InterPro" id="IPR053967">
    <property type="entry name" value="LlgE_F_G-like_D1"/>
</dbReference>
<sequence length="261" mass="27871">MHPALWVSMTGLSAQDYNLSTSSNNLANIDTVGFKKNRVTFEDLFYQVLRQPGAKADETNDLPSGQQQGTGVRIVASQKVFSGGNLQTTTQPLDLAISGHGFFQVQLPDGTSAYTRNGQFQLNADGNMVMASGLPLEPAITIPQEALNITIGEDGTVSVSVSGEVEPRNVGQITLTNFINPTGLEARGGNIFVETVASGDAIEGAPGENGLGLVKQYTLEASNVQAVEELVNLIVAQRSYEMNTRAIKATDDMMEFLIRSS</sequence>
<evidence type="ECO:0000256" key="8">
    <source>
        <dbReference type="RuleBase" id="RU362116"/>
    </source>
</evidence>
<dbReference type="Pfam" id="PF22692">
    <property type="entry name" value="LlgE_F_G_D1"/>
    <property type="match status" value="1"/>
</dbReference>
<evidence type="ECO:0000256" key="7">
    <source>
        <dbReference type="NCBIfam" id="TIGR02488"/>
    </source>
</evidence>
<comment type="subcellular location">
    <subcellularLocation>
        <location evidence="1 8">Bacterial flagellum basal body</location>
    </subcellularLocation>
</comment>
<dbReference type="InterPro" id="IPR010930">
    <property type="entry name" value="Flg_bb/hook_C_dom"/>
</dbReference>
<feature type="domain" description="Flagellar basal-body/hook protein C-terminal" evidence="10">
    <location>
        <begin position="216"/>
        <end position="259"/>
    </location>
</feature>
<feature type="domain" description="Flagellar basal body rod protein N-terminal" evidence="9">
    <location>
        <begin position="7"/>
        <end position="35"/>
    </location>
</feature>
<dbReference type="Proteomes" id="UP001500604">
    <property type="component" value="Unassembled WGS sequence"/>
</dbReference>